<dbReference type="InterPro" id="IPR003594">
    <property type="entry name" value="HATPase_dom"/>
</dbReference>
<feature type="domain" description="Histidine kinase" evidence="3">
    <location>
        <begin position="362"/>
        <end position="589"/>
    </location>
</feature>
<evidence type="ECO:0000256" key="2">
    <source>
        <dbReference type="ARBA" id="ARBA00012438"/>
    </source>
</evidence>
<dbReference type="InterPro" id="IPR005467">
    <property type="entry name" value="His_kinase_dom"/>
</dbReference>
<organism evidence="4 5">
    <name type="scientific">Rhodopseudomonas rhenobacensis</name>
    <dbReference type="NCBI Taxonomy" id="87461"/>
    <lineage>
        <taxon>Bacteria</taxon>
        <taxon>Pseudomonadati</taxon>
        <taxon>Pseudomonadota</taxon>
        <taxon>Alphaproteobacteria</taxon>
        <taxon>Hyphomicrobiales</taxon>
        <taxon>Nitrobacteraceae</taxon>
        <taxon>Rhodopseudomonas</taxon>
    </lineage>
</organism>
<gene>
    <name evidence="4" type="ORF">HNR60_000710</name>
</gene>
<protein>
    <recommendedName>
        <fullName evidence="2">histidine kinase</fullName>
        <ecNumber evidence="2">2.7.13.3</ecNumber>
    </recommendedName>
</protein>
<dbReference type="RefSeq" id="WP_184254331.1">
    <property type="nucleotide sequence ID" value="NZ_JACHIH010000002.1"/>
</dbReference>
<dbReference type="Pfam" id="PF02518">
    <property type="entry name" value="HATPase_c"/>
    <property type="match status" value="1"/>
</dbReference>
<dbReference type="EC" id="2.7.13.3" evidence="2"/>
<reference evidence="4 5" key="1">
    <citation type="submission" date="2020-08" db="EMBL/GenBank/DDBJ databases">
        <title>Genomic Encyclopedia of Type Strains, Phase IV (KMG-IV): sequencing the most valuable type-strain genomes for metagenomic binning, comparative biology and taxonomic classification.</title>
        <authorList>
            <person name="Goeker M."/>
        </authorList>
    </citation>
    <scope>NUCLEOTIDE SEQUENCE [LARGE SCALE GENOMIC DNA]</scope>
    <source>
        <strain evidence="4 5">DSM 12706</strain>
    </source>
</reference>
<dbReference type="AlphaFoldDB" id="A0A7W7Z1C1"/>
<dbReference type="InterPro" id="IPR036890">
    <property type="entry name" value="HATPase_C_sf"/>
</dbReference>
<comment type="catalytic activity">
    <reaction evidence="1">
        <text>ATP + protein L-histidine = ADP + protein N-phospho-L-histidine.</text>
        <dbReference type="EC" id="2.7.13.3"/>
    </reaction>
</comment>
<accession>A0A7W7Z1C1</accession>
<proteinExistence type="predicted"/>
<dbReference type="GO" id="GO:0004673">
    <property type="term" value="F:protein histidine kinase activity"/>
    <property type="evidence" value="ECO:0007669"/>
    <property type="project" value="UniProtKB-EC"/>
</dbReference>
<sequence>MTRFATLDGLPNRSLWDLLLGETSHLQQLQLEVIRSIDHQILTNFTDAVTCRRDFTSFLGRLIEAISETYTLKSGTAALFSRDATVPLFGVDESLESRPIELVGALVTESAKSRAFYSGNDLYCIAKAKDELFLLLCFHDPVTRRPDKERMISFLKVVANQLSVFLVSSDQSAISECQLAVSRVFFDRNLQPSGCWQGLVDEFDKFLPDWKGIIPSPPAIQLLTYDASSDVLRIVATKRSHGISRQLRPGDSAIGLLLESDAKILLLKPQKEAARYKAFSGKKMHSELMIRLEHNDRTFGVLNLEHEEDNAFNGIYVRYAKMLACVLGPFIGGLTSRFAAYRDKELTLLYTFGRTLERLGQMYGHLVEQPVSGIGTGVSELEYQLDQNTTMDNAEVKKQLHIIRRSFEGIRKQSQAFVESMPSYLHFAPFPVKDTIKRRLRALNKLQQERIDIRVIGDKDYTVYASRIFQEHIYNLVNNSVQAVQERVVERSVGRGKIEIRVRRVVEKDMQKRSTGISFAFISISDNGGGVPEGWLENVGILGMSTKENGSGFGVAAAKEYFEAIGGAVSWKNLSRDGGRVGFEIVARVQIFDQDRHITGSPAELYRRSQSK</sequence>
<keyword evidence="4" id="KW-0808">Transferase</keyword>
<dbReference type="SUPFAM" id="SSF55781">
    <property type="entry name" value="GAF domain-like"/>
    <property type="match status" value="1"/>
</dbReference>
<dbReference type="InterPro" id="IPR029016">
    <property type="entry name" value="GAF-like_dom_sf"/>
</dbReference>
<evidence type="ECO:0000313" key="4">
    <source>
        <dbReference type="EMBL" id="MBB5045975.1"/>
    </source>
</evidence>
<evidence type="ECO:0000256" key="1">
    <source>
        <dbReference type="ARBA" id="ARBA00000085"/>
    </source>
</evidence>
<dbReference type="PRINTS" id="PR00344">
    <property type="entry name" value="BCTRLSENSOR"/>
</dbReference>
<dbReference type="EMBL" id="JACHIH010000002">
    <property type="protein sequence ID" value="MBB5045975.1"/>
    <property type="molecule type" value="Genomic_DNA"/>
</dbReference>
<dbReference type="InterPro" id="IPR004358">
    <property type="entry name" value="Sig_transdc_His_kin-like_C"/>
</dbReference>
<dbReference type="PROSITE" id="PS50109">
    <property type="entry name" value="HIS_KIN"/>
    <property type="match status" value="1"/>
</dbReference>
<dbReference type="SUPFAM" id="SSF55874">
    <property type="entry name" value="ATPase domain of HSP90 chaperone/DNA topoisomerase II/histidine kinase"/>
    <property type="match status" value="1"/>
</dbReference>
<name>A0A7W7Z1C1_9BRAD</name>
<evidence type="ECO:0000313" key="5">
    <source>
        <dbReference type="Proteomes" id="UP000542353"/>
    </source>
</evidence>
<evidence type="ECO:0000259" key="3">
    <source>
        <dbReference type="PROSITE" id="PS50109"/>
    </source>
</evidence>
<dbReference type="Gene3D" id="3.30.565.10">
    <property type="entry name" value="Histidine kinase-like ATPase, C-terminal domain"/>
    <property type="match status" value="1"/>
</dbReference>
<keyword evidence="4" id="KW-0418">Kinase</keyword>
<comment type="caution">
    <text evidence="4">The sequence shown here is derived from an EMBL/GenBank/DDBJ whole genome shotgun (WGS) entry which is preliminary data.</text>
</comment>
<keyword evidence="5" id="KW-1185">Reference proteome</keyword>
<dbReference type="SMART" id="SM00387">
    <property type="entry name" value="HATPase_c"/>
    <property type="match status" value="1"/>
</dbReference>
<dbReference type="Proteomes" id="UP000542353">
    <property type="component" value="Unassembled WGS sequence"/>
</dbReference>
<dbReference type="Gene3D" id="3.30.450.40">
    <property type="match status" value="1"/>
</dbReference>